<evidence type="ECO:0000313" key="10">
    <source>
        <dbReference type="EMBL" id="EAY31496.1"/>
    </source>
</evidence>
<feature type="transmembrane region" description="Helical" evidence="9">
    <location>
        <begin position="970"/>
        <end position="991"/>
    </location>
</feature>
<comment type="similarity">
    <text evidence="3">Belongs to the resistance-nodulation-cell division (RND) (TC 2.A.6) family.</text>
</comment>
<dbReference type="InterPro" id="IPR003423">
    <property type="entry name" value="OMP_efflux"/>
</dbReference>
<evidence type="ECO:0000313" key="11">
    <source>
        <dbReference type="Proteomes" id="UP000004095"/>
    </source>
</evidence>
<evidence type="ECO:0000256" key="9">
    <source>
        <dbReference type="SAM" id="Phobius"/>
    </source>
</evidence>
<dbReference type="NCBIfam" id="TIGR00914">
    <property type="entry name" value="2A0601"/>
    <property type="match status" value="1"/>
</dbReference>
<dbReference type="Gene3D" id="3.30.70.1320">
    <property type="entry name" value="Multidrug efflux transporter AcrB pore domain like"/>
    <property type="match status" value="1"/>
</dbReference>
<dbReference type="Gene3D" id="3.30.70.1430">
    <property type="entry name" value="Multidrug efflux transporter AcrB pore domain"/>
    <property type="match status" value="2"/>
</dbReference>
<feature type="transmembrane region" description="Helical" evidence="9">
    <location>
        <begin position="873"/>
        <end position="892"/>
    </location>
</feature>
<keyword evidence="6 9" id="KW-0812">Transmembrane</keyword>
<feature type="transmembrane region" description="Helical" evidence="9">
    <location>
        <begin position="448"/>
        <end position="467"/>
    </location>
</feature>
<feature type="transmembrane region" description="Helical" evidence="9">
    <location>
        <begin position="343"/>
        <end position="359"/>
    </location>
</feature>
<keyword evidence="5" id="KW-1003">Cell membrane</keyword>
<dbReference type="PRINTS" id="PR00702">
    <property type="entry name" value="ACRIFLAVINRP"/>
</dbReference>
<feature type="transmembrane region" description="Helical" evidence="9">
    <location>
        <begin position="923"/>
        <end position="949"/>
    </location>
</feature>
<evidence type="ECO:0000256" key="8">
    <source>
        <dbReference type="ARBA" id="ARBA00023136"/>
    </source>
</evidence>
<dbReference type="Gene3D" id="1.20.1600.10">
    <property type="entry name" value="Outer membrane efflux proteins (OEP)"/>
    <property type="match status" value="1"/>
</dbReference>
<dbReference type="SUPFAM" id="SSF56954">
    <property type="entry name" value="Outer membrane efflux proteins (OEP)"/>
    <property type="match status" value="1"/>
</dbReference>
<evidence type="ECO:0000256" key="2">
    <source>
        <dbReference type="ARBA" id="ARBA00007613"/>
    </source>
</evidence>
<evidence type="ECO:0000256" key="3">
    <source>
        <dbReference type="ARBA" id="ARBA00010942"/>
    </source>
</evidence>
<dbReference type="PANTHER" id="PTHR32063:SF24">
    <property type="entry name" value="CATION EFFLUX SYSTEM (ACRB_ACRD_ACRF FAMILY)"/>
    <property type="match status" value="1"/>
</dbReference>
<dbReference type="RefSeq" id="WP_002693133.1">
    <property type="nucleotide sequence ID" value="NZ_AAWS01000002.1"/>
</dbReference>
<evidence type="ECO:0000256" key="5">
    <source>
        <dbReference type="ARBA" id="ARBA00022475"/>
    </source>
</evidence>
<dbReference type="GO" id="GO:0005886">
    <property type="term" value="C:plasma membrane"/>
    <property type="evidence" value="ECO:0007669"/>
    <property type="project" value="UniProtKB-SubCell"/>
</dbReference>
<name>A1ZCV7_MICM2</name>
<dbReference type="SUPFAM" id="SSF82693">
    <property type="entry name" value="Multidrug efflux transporter AcrB pore domain, PN1, PN2, PC1 and PC2 subdomains"/>
    <property type="match status" value="2"/>
</dbReference>
<dbReference type="EMBL" id="AAWS01000002">
    <property type="protein sequence ID" value="EAY31496.1"/>
    <property type="molecule type" value="Genomic_DNA"/>
</dbReference>
<dbReference type="InterPro" id="IPR001036">
    <property type="entry name" value="Acrflvin-R"/>
</dbReference>
<keyword evidence="8 9" id="KW-0472">Membrane</keyword>
<dbReference type="eggNOG" id="COG3696">
    <property type="taxonomic scope" value="Bacteria"/>
</dbReference>
<dbReference type="GO" id="GO:0042910">
    <property type="term" value="F:xenobiotic transmembrane transporter activity"/>
    <property type="evidence" value="ECO:0007669"/>
    <property type="project" value="TreeGrafter"/>
</dbReference>
<dbReference type="OrthoDB" id="636130at2"/>
<evidence type="ECO:0000256" key="4">
    <source>
        <dbReference type="ARBA" id="ARBA00022448"/>
    </source>
</evidence>
<dbReference type="SUPFAM" id="SSF82866">
    <property type="entry name" value="Multidrug efflux transporter AcrB transmembrane domain"/>
    <property type="match status" value="2"/>
</dbReference>
<proteinExistence type="inferred from homology"/>
<dbReference type="GO" id="GO:0015562">
    <property type="term" value="F:efflux transmembrane transporter activity"/>
    <property type="evidence" value="ECO:0007669"/>
    <property type="project" value="InterPro"/>
</dbReference>
<accession>A1ZCV7</accession>
<feature type="transmembrane region" description="Helical" evidence="9">
    <location>
        <begin position="479"/>
        <end position="502"/>
    </location>
</feature>
<dbReference type="PANTHER" id="PTHR32063">
    <property type="match status" value="1"/>
</dbReference>
<dbReference type="InterPro" id="IPR027463">
    <property type="entry name" value="AcrB_DN_DC_subdom"/>
</dbReference>
<sequence>MFDKIIAYSVRNKFVVGLLVAALVVWGVFSLHQLPIDAVPDITNNQVQIMTLSPTLATQEVEQFITTPIELSLQNLQQVKEIRSVSRFGLSVITVVFAENYDVYLARQLVDERLKEAREAIPTGLGTPKMAPISTGLGEIYQYVVRPKKGYEKQYSLTDLRTIQDWIVKRQLAGIEGVAEVNTMGGYLKQYEVAINPALLKSMGLSINDVYRALANSNENTGGAYIEKTPYTYYIRSEGVAKSRRDLEQIVVSNKNDVPVLVRDIAKVQFGKAPRYGALVRNGEEAVGGKVMMFKGANSAQVTQRVKDRVAQIQKSLPKGVIIDAYLVRDKLISTAIGTVEKNLIEGGLIVVFILVLMLGNWRAGLIVASIIPLAMLFAVSMMNLWGISANLMSLGAIDFGLIIDGAIIIVEAIVHRFQANFAGQKLSQTQVDEAVISSAQKIRNSAAFGEIIILIVYIPIIALVGIEGKMFKPMAQTVMLAIAGALVLSLTYVPAMSALFLRKQIVSKATVADRIILLCQRAYLPLLELALRLKVWFVAATIGLFGLSVWGFSQMGGEFIPTLEEGDLAMQHILPPGSSLSQSVVTAQMIQRRLLVKFPEITDVVVNIGAAEIPTDPMPVEIGDYVLVMRPKRAWTSAQNRPEMFEKIAAELQHIPGIGYEFSQPIQLRFNELMTGTKADIAIKLYGDNIDQLFASAKTAERVIGKVPGVGTVNVEQVTGMPQVIVRYDYAKMAQYGLHIKEVNRVIRAAFAGEKAGIIYEGERRFDLVIRLDQAHRKGIQDVKDLYISLPNQAQIPLSSVARIELVKAPMQISRENTQRRIVIGVNVGNSDVETLVKNIQRKLETEVKLPAGYYFEYGGQFENLKAAKARLSIALPIALALIFILLYFTFGSVAQAVLIFTAIPLSAIGGVWALQWRGLPFSISAGIGFIALFGVAVLNGIVLIGYFNQLKNEGMTDIRQRIIQGTKVRLRPVLMTAAVASLGFFPMAISTSGGAEVQRPLATVVIGGLLTATFLTLVVLPILYSWLASWQEKQGGKNLKVPKGALVLPLLAMGWGTAQAQTSAISLDSAITVALQNHPDMQAANLAIKQTTVLQRQRYNPGTTNITYQGDGLYRPNNQRVSQLNITQNFVGMGAAKARNALQKQWLVQNHLAKNVAAAKLKWQVQQLYLNIQYKQKMVGLYTRLTATYDQFLKKAKARQASGETNAIERLSIQSQLNKYQLLKRQTQMEQSSLEQQLALLLGLNQPLTTQDSLLVLPYTPSSAANNFSLQQAKQRIAIENAKVRVIKSRVQPKVSLGYAAQKFDEGGWLNGIQAGVQIPLFKSQNRRKAEAQKIQAALAETQYQSTKLQLKQSINAAQNAVRLYREGVQFYQQQLIGVNPELERIARLSYQTGGASYLELLNTLHLSAQNQQNYWAQVLAYNQAVVYYEYLVKAGVALSGKG</sequence>
<evidence type="ECO:0000256" key="6">
    <source>
        <dbReference type="ARBA" id="ARBA00022692"/>
    </source>
</evidence>
<dbReference type="InterPro" id="IPR004763">
    <property type="entry name" value="CusA-like"/>
</dbReference>
<feature type="transmembrane region" description="Helical" evidence="9">
    <location>
        <begin position="899"/>
        <end position="917"/>
    </location>
</feature>
<gene>
    <name evidence="10" type="ORF">M23134_05002</name>
</gene>
<comment type="subcellular location">
    <subcellularLocation>
        <location evidence="1">Cell membrane</location>
        <topology evidence="1">Multi-pass membrane protein</topology>
    </subcellularLocation>
</comment>
<dbReference type="Pfam" id="PF02321">
    <property type="entry name" value="OEP"/>
    <property type="match status" value="1"/>
</dbReference>
<organism evidence="10 11">
    <name type="scientific">Microscilla marina ATCC 23134</name>
    <dbReference type="NCBI Taxonomy" id="313606"/>
    <lineage>
        <taxon>Bacteria</taxon>
        <taxon>Pseudomonadati</taxon>
        <taxon>Bacteroidota</taxon>
        <taxon>Cytophagia</taxon>
        <taxon>Cytophagales</taxon>
        <taxon>Microscillaceae</taxon>
        <taxon>Microscilla</taxon>
    </lineage>
</organism>
<evidence type="ECO:0000256" key="1">
    <source>
        <dbReference type="ARBA" id="ARBA00004651"/>
    </source>
</evidence>
<dbReference type="SUPFAM" id="SSF82714">
    <property type="entry name" value="Multidrug efflux transporter AcrB TolC docking domain, DN and DC subdomains"/>
    <property type="match status" value="2"/>
</dbReference>
<keyword evidence="7 9" id="KW-1133">Transmembrane helix</keyword>
<comment type="caution">
    <text evidence="10">The sequence shown here is derived from an EMBL/GenBank/DDBJ whole genome shotgun (WGS) entry which is preliminary data.</text>
</comment>
<dbReference type="Pfam" id="PF00873">
    <property type="entry name" value="ACR_tran"/>
    <property type="match status" value="1"/>
</dbReference>
<dbReference type="GO" id="GO:0008324">
    <property type="term" value="F:monoatomic cation transmembrane transporter activity"/>
    <property type="evidence" value="ECO:0007669"/>
    <property type="project" value="InterPro"/>
</dbReference>
<reference evidence="10 11" key="1">
    <citation type="submission" date="2007-01" db="EMBL/GenBank/DDBJ databases">
        <authorList>
            <person name="Haygood M."/>
            <person name="Podell S."/>
            <person name="Anderson C."/>
            <person name="Hopkinson B."/>
            <person name="Roe K."/>
            <person name="Barbeau K."/>
            <person name="Gaasterland T."/>
            <person name="Ferriera S."/>
            <person name="Johnson J."/>
            <person name="Kravitz S."/>
            <person name="Beeson K."/>
            <person name="Sutton G."/>
            <person name="Rogers Y.-H."/>
            <person name="Friedman R."/>
            <person name="Frazier M."/>
            <person name="Venter J.C."/>
        </authorList>
    </citation>
    <scope>NUCLEOTIDE SEQUENCE [LARGE SCALE GENOMIC DNA]</scope>
    <source>
        <strain evidence="10 11">ATCC 23134</strain>
    </source>
</reference>
<dbReference type="Gene3D" id="1.20.1640.10">
    <property type="entry name" value="Multidrug efflux transporter AcrB transmembrane domain"/>
    <property type="match status" value="2"/>
</dbReference>
<feature type="transmembrane region" description="Helical" evidence="9">
    <location>
        <begin position="1003"/>
        <end position="1029"/>
    </location>
</feature>
<comment type="similarity">
    <text evidence="2">Belongs to the outer membrane factor (OMF) (TC 1.B.17) family.</text>
</comment>
<keyword evidence="4" id="KW-0813">Transport</keyword>
<dbReference type="Gene3D" id="3.30.70.1440">
    <property type="entry name" value="Multidrug efflux transporter AcrB pore domain"/>
    <property type="match status" value="1"/>
</dbReference>
<feature type="transmembrane region" description="Helical" evidence="9">
    <location>
        <begin position="366"/>
        <end position="386"/>
    </location>
</feature>
<keyword evidence="11" id="KW-1185">Reference proteome</keyword>
<protein>
    <submittedName>
        <fullName evidence="10">Cation efflux system protein, AcrB/AcrD/AcrF family protein</fullName>
    </submittedName>
</protein>
<evidence type="ECO:0000256" key="7">
    <source>
        <dbReference type="ARBA" id="ARBA00022989"/>
    </source>
</evidence>
<feature type="transmembrane region" description="Helical" evidence="9">
    <location>
        <begin position="536"/>
        <end position="554"/>
    </location>
</feature>
<dbReference type="Gene3D" id="3.30.2090.10">
    <property type="entry name" value="Multidrug efflux transporter AcrB TolC docking domain, DN and DC subdomains"/>
    <property type="match status" value="2"/>
</dbReference>
<dbReference type="Proteomes" id="UP000004095">
    <property type="component" value="Unassembled WGS sequence"/>
</dbReference>
<feature type="transmembrane region" description="Helical" evidence="9">
    <location>
        <begin position="392"/>
        <end position="415"/>
    </location>
</feature>